<dbReference type="EMBL" id="OUNE01000032">
    <property type="protein sequence ID" value="SPP32806.1"/>
    <property type="molecule type" value="Genomic_DNA"/>
</dbReference>
<reference evidence="1" key="1">
    <citation type="submission" date="2018-04" db="EMBL/GenBank/DDBJ databases">
        <authorList>
            <person name="Go L.Y."/>
            <person name="Mitchell J.A."/>
        </authorList>
    </citation>
    <scope>NUCLEOTIDE SEQUENCE</scope>
    <source>
        <strain evidence="1">WBAD</strain>
    </source>
</reference>
<gene>
    <name evidence="1" type="ORF">WBAD_0178</name>
</gene>
<protein>
    <submittedName>
        <fullName evidence="1">Uncharacterized protein</fullName>
    </submittedName>
</protein>
<evidence type="ECO:0000313" key="1">
    <source>
        <dbReference type="EMBL" id="SPP32806.1"/>
    </source>
</evidence>
<name>A0A3B0IYN5_9RICK</name>
<organism evidence="1">
    <name type="scientific">Wolbachia endosymbiont of Aleurodicus dispersus</name>
    <dbReference type="NCBI Taxonomy" id="1288877"/>
    <lineage>
        <taxon>Bacteria</taxon>
        <taxon>Pseudomonadati</taxon>
        <taxon>Pseudomonadota</taxon>
        <taxon>Alphaproteobacteria</taxon>
        <taxon>Rickettsiales</taxon>
        <taxon>Anaplasmataceae</taxon>
        <taxon>Wolbachieae</taxon>
        <taxon>Wolbachia</taxon>
    </lineage>
</organism>
<proteinExistence type="predicted"/>
<dbReference type="AlphaFoldDB" id="A0A3B0IYN5"/>
<sequence>MTTDCKEEMRNCISKYREELAENKAAIKQTVTGNNKINISDYFYQGDKICNKELFNIRSECQDTKYGSRQEYTYDEWKEKIEKPHAKDLLKTLQNEVKGKILKSFEDYEKYHKNATEDIKRELDIDSKLKAILKEKQQPETDETRAYYDVIRGLYENGDMRSQLKCNDLDCFNRTIEDNLSQKQSELAAIKDDFLDNTQNIFQHIQVEDSIF</sequence>
<accession>A0A3B0IYN5</accession>